<feature type="compositionally biased region" description="Low complexity" evidence="1">
    <location>
        <begin position="408"/>
        <end position="417"/>
    </location>
</feature>
<comment type="caution">
    <text evidence="2">The sequence shown here is derived from an EMBL/GenBank/DDBJ whole genome shotgun (WGS) entry which is preliminary data.</text>
</comment>
<feature type="compositionally biased region" description="Basic residues" evidence="1">
    <location>
        <begin position="360"/>
        <end position="370"/>
    </location>
</feature>
<evidence type="ECO:0000313" key="2">
    <source>
        <dbReference type="EMBL" id="MFK4272777.1"/>
    </source>
</evidence>
<sequence length="679" mass="74142">MSVIRLPLVVDDPAARRRVELLFAAMWQVKRAVQRDARAVVDAYWAGDVRRESDAKAWRAELGLSRTGLEHRAYAHVERSGWLGDHVSKALAMHQADEVWASVARHLHPDASGQRAGRPKTGTWWEYTRIPGRARSHTVERKWETFRLHGTLAGHLNAFRHPALPGHITPSTQTAALPPGASVLAQPRNLPAPHRPTGRIPTSNDSDTANAPGRARTRAATWFDHTGPLTVVFAGGPNSSDGELVLPVRLPQGAGRWAYLAHYLSDPAGWHKVDLVRRRDAAAPGGWAYEAHLMVLAPGYTSPASRARRIQAAALDRTGGVDGNVSSLAVLSFPATGHPDHGPVRADMITLTEAEQHTLTVRRRKAKGRQRALDRSRRATNPAQYRPSRHQQARDERRQTAGLTPKNTATPAGPRRTTTAKKPAQPYRHDQLSTSYRTLRARHAMAAAREAEAKHHRARRIAAVLVAAHGPNLTVEDCDIRTWFRLWGRACSATTPGRLIAALAAECTATGGRLLRASTFTTALSQHCLCGRRAPKSLRDRIHHCDPAGGGCGLRGDRDLVSAALAAFTTLTDPDDPTTAHLDHTRARTAQILFAQGLQEALTESTAPKSAPPGRTRAAAEPRRNTLPRQRTASARRNAGPCTVATPDETRPATERPKAHAGTTRPHTGRPRTHIRDKS</sequence>
<feature type="compositionally biased region" description="Basic and acidic residues" evidence="1">
    <location>
        <begin position="648"/>
        <end position="658"/>
    </location>
</feature>
<evidence type="ECO:0000313" key="3">
    <source>
        <dbReference type="Proteomes" id="UP001620295"/>
    </source>
</evidence>
<feature type="compositionally biased region" description="Polar residues" evidence="1">
    <location>
        <begin position="200"/>
        <end position="209"/>
    </location>
</feature>
<dbReference type="RefSeq" id="WP_404748974.1">
    <property type="nucleotide sequence ID" value="NZ_JBJDQH010000032.1"/>
</dbReference>
<feature type="region of interest" description="Disordered" evidence="1">
    <location>
        <begin position="359"/>
        <end position="428"/>
    </location>
</feature>
<keyword evidence="3" id="KW-1185">Reference proteome</keyword>
<evidence type="ECO:0000256" key="1">
    <source>
        <dbReference type="SAM" id="MobiDB-lite"/>
    </source>
</evidence>
<feature type="region of interest" description="Disordered" evidence="1">
    <location>
        <begin position="602"/>
        <end position="679"/>
    </location>
</feature>
<proteinExistence type="predicted"/>
<protein>
    <submittedName>
        <fullName evidence="2">Transposase</fullName>
    </submittedName>
</protein>
<gene>
    <name evidence="2" type="ORF">ACI2L5_49120</name>
</gene>
<dbReference type="EMBL" id="JBJDQH010000032">
    <property type="protein sequence ID" value="MFK4272777.1"/>
    <property type="molecule type" value="Genomic_DNA"/>
</dbReference>
<accession>A0ABW8M3L2</accession>
<feature type="region of interest" description="Disordered" evidence="1">
    <location>
        <begin position="193"/>
        <end position="212"/>
    </location>
</feature>
<reference evidence="2 3" key="1">
    <citation type="submission" date="2024-11" db="EMBL/GenBank/DDBJ databases">
        <title>The Natural Products Discovery Center: Release of the First 8490 Sequenced Strains for Exploring Actinobacteria Biosynthetic Diversity.</title>
        <authorList>
            <person name="Kalkreuter E."/>
            <person name="Kautsar S.A."/>
            <person name="Yang D."/>
            <person name="Bader C.D."/>
            <person name="Teijaro C.N."/>
            <person name="Fluegel L."/>
            <person name="Davis C.M."/>
            <person name="Simpson J.R."/>
            <person name="Lauterbach L."/>
            <person name="Steele A.D."/>
            <person name="Gui C."/>
            <person name="Meng S."/>
            <person name="Li G."/>
            <person name="Viehrig K."/>
            <person name="Ye F."/>
            <person name="Su P."/>
            <person name="Kiefer A.F."/>
            <person name="Nichols A."/>
            <person name="Cepeda A.J."/>
            <person name="Yan W."/>
            <person name="Fan B."/>
            <person name="Jiang Y."/>
            <person name="Adhikari A."/>
            <person name="Zheng C.-J."/>
            <person name="Schuster L."/>
            <person name="Cowan T.M."/>
            <person name="Smanski M.J."/>
            <person name="Chevrette M.G."/>
            <person name="De Carvalho L.P.S."/>
            <person name="Shen B."/>
        </authorList>
    </citation>
    <scope>NUCLEOTIDE SEQUENCE [LARGE SCALE GENOMIC DNA]</scope>
    <source>
        <strain evidence="2 3">NPDC020863</strain>
    </source>
</reference>
<organism evidence="2 3">
    <name type="scientific">Streptomyces milbemycinicus</name>
    <dbReference type="NCBI Taxonomy" id="476552"/>
    <lineage>
        <taxon>Bacteria</taxon>
        <taxon>Bacillati</taxon>
        <taxon>Actinomycetota</taxon>
        <taxon>Actinomycetes</taxon>
        <taxon>Kitasatosporales</taxon>
        <taxon>Streptomycetaceae</taxon>
        <taxon>Streptomyces</taxon>
    </lineage>
</organism>
<dbReference type="Proteomes" id="UP001620295">
    <property type="component" value="Unassembled WGS sequence"/>
</dbReference>
<name>A0ABW8M3L2_9ACTN</name>